<evidence type="ECO:0000313" key="3">
    <source>
        <dbReference type="Proteomes" id="UP000666562"/>
    </source>
</evidence>
<accession>A0A8I1X366</accession>
<dbReference type="AlphaFoldDB" id="A0A8I1X366"/>
<keyword evidence="1" id="KW-0812">Transmembrane</keyword>
<dbReference type="Proteomes" id="UP000666562">
    <property type="component" value="Unassembled WGS sequence"/>
</dbReference>
<keyword evidence="1" id="KW-1133">Transmembrane helix</keyword>
<gene>
    <name evidence="2" type="ORF">HA142_03725</name>
</gene>
<comment type="caution">
    <text evidence="2">The sequence shown here is derived from an EMBL/GenBank/DDBJ whole genome shotgun (WGS) entry which is preliminary data.</text>
</comment>
<keyword evidence="1" id="KW-0472">Membrane</keyword>
<evidence type="ECO:0000313" key="2">
    <source>
        <dbReference type="EMBL" id="MBO8222614.1"/>
    </source>
</evidence>
<reference evidence="2" key="1">
    <citation type="submission" date="2020-03" db="EMBL/GenBank/DDBJ databases">
        <title>Genome differentiation and subclade ecological adaptation of Prochlorococcus HLII clade in the global ocean.</title>
        <authorList>
            <person name="Yan W."/>
            <person name="Fen X."/>
            <person name="Zhang W."/>
        </authorList>
    </citation>
    <scope>NUCLEOTIDE SEQUENCE</scope>
    <source>
        <strain evidence="2">XMU1401</strain>
    </source>
</reference>
<dbReference type="RefSeq" id="WP_100883486.1">
    <property type="nucleotide sequence ID" value="NZ_JAAORC010000001.1"/>
</dbReference>
<proteinExistence type="predicted"/>
<dbReference type="EMBL" id="JAAORC010000001">
    <property type="protein sequence ID" value="MBO8222614.1"/>
    <property type="molecule type" value="Genomic_DNA"/>
</dbReference>
<name>A0A8I1X366_PROMR</name>
<feature type="transmembrane region" description="Helical" evidence="1">
    <location>
        <begin position="62"/>
        <end position="83"/>
    </location>
</feature>
<protein>
    <submittedName>
        <fullName evidence="2">Uncharacterized protein</fullName>
    </submittedName>
</protein>
<organism evidence="2 3">
    <name type="scientific">Prochlorococcus marinus str. XMU1401</name>
    <dbReference type="NCBI Taxonomy" id="2052594"/>
    <lineage>
        <taxon>Bacteria</taxon>
        <taxon>Bacillati</taxon>
        <taxon>Cyanobacteriota</taxon>
        <taxon>Cyanophyceae</taxon>
        <taxon>Synechococcales</taxon>
        <taxon>Prochlorococcaceae</taxon>
        <taxon>Prochlorococcus</taxon>
    </lineage>
</organism>
<evidence type="ECO:0000256" key="1">
    <source>
        <dbReference type="SAM" id="Phobius"/>
    </source>
</evidence>
<feature type="transmembrane region" description="Helical" evidence="1">
    <location>
        <begin position="18"/>
        <end position="41"/>
    </location>
</feature>
<sequence>MDFFIITGLTKDISRIDLIGILFGHLIFGVALTQLLDWKWLKNLMSEEDKTRMLKSYTWKDLLVDGAIVTVVLGIIFLIISIFL</sequence>